<evidence type="ECO:0000259" key="8">
    <source>
        <dbReference type="Pfam" id="PF01182"/>
    </source>
</evidence>
<dbReference type="AlphaFoldDB" id="A0A5C1QM69"/>
<dbReference type="Gene3D" id="3.40.50.1360">
    <property type="match status" value="1"/>
</dbReference>
<dbReference type="EC" id="3.1.1.31" evidence="5 7"/>
<dbReference type="InterPro" id="IPR005900">
    <property type="entry name" value="6-phosphogluconolactonase_DevB"/>
</dbReference>
<keyword evidence="7 9" id="KW-0378">Hydrolase</keyword>
<evidence type="ECO:0000313" key="9">
    <source>
        <dbReference type="EMBL" id="QEN08070.1"/>
    </source>
</evidence>
<dbReference type="KEGG" id="ock:EXM22_08755"/>
<proteinExistence type="inferred from homology"/>
<evidence type="ECO:0000256" key="1">
    <source>
        <dbReference type="ARBA" id="ARBA00000832"/>
    </source>
</evidence>
<dbReference type="Pfam" id="PF01182">
    <property type="entry name" value="Glucosamine_iso"/>
    <property type="match status" value="1"/>
</dbReference>
<sequence>MAGALIFNDYNDFCRQAAKHILTILNLSLVHGKRCSMVLSGGSTPEGIYKYLAENSDGFDWKHVDFFIGDERCVPDDHIDSNYRMIKKSFLDKIEHKPSQVFTINQNLTPQEGARDYHLRIREYLENNSVFDIVLLGMGPDGHTASLFPGYPEQNELTRLAVATDIEAPLAPYHRRITMTLPALNRSNHTVLLLRGGNEKVEIMNRVLHPQIGKHPDYPVSRIQPERGRTYWYFSQ</sequence>
<protein>
    <recommendedName>
        <fullName evidence="6 7">6-phosphogluconolactonase</fullName>
        <shortName evidence="7">6PGL</shortName>
        <ecNumber evidence="5 7">3.1.1.31</ecNumber>
    </recommendedName>
</protein>
<comment type="similarity">
    <text evidence="4 7">Belongs to the glucosamine/galactosamine-6-phosphate isomerase family. 6-phosphogluconolactonase subfamily.</text>
</comment>
<dbReference type="UniPathway" id="UPA00115">
    <property type="reaction ID" value="UER00409"/>
</dbReference>
<dbReference type="InterPro" id="IPR006148">
    <property type="entry name" value="Glc/Gal-6P_isomerase"/>
</dbReference>
<comment type="function">
    <text evidence="2 7">Hydrolysis of 6-phosphogluconolactone to 6-phosphogluconate.</text>
</comment>
<dbReference type="EMBL" id="CP036150">
    <property type="protein sequence ID" value="QEN08070.1"/>
    <property type="molecule type" value="Genomic_DNA"/>
</dbReference>
<evidence type="ECO:0000256" key="5">
    <source>
        <dbReference type="ARBA" id="ARBA00013198"/>
    </source>
</evidence>
<comment type="pathway">
    <text evidence="3 7">Carbohydrate degradation; pentose phosphate pathway; D-ribulose 5-phosphate from D-glucose 6-phosphate (oxidative stage): step 2/3.</text>
</comment>
<dbReference type="GO" id="GO:0006098">
    <property type="term" value="P:pentose-phosphate shunt"/>
    <property type="evidence" value="ECO:0007669"/>
    <property type="project" value="UniProtKB-UniPathway"/>
</dbReference>
<evidence type="ECO:0000256" key="7">
    <source>
        <dbReference type="RuleBase" id="RU365095"/>
    </source>
</evidence>
<feature type="domain" description="Glucosamine/galactosamine-6-phosphate isomerase" evidence="8">
    <location>
        <begin position="11"/>
        <end position="232"/>
    </location>
</feature>
<evidence type="ECO:0000256" key="3">
    <source>
        <dbReference type="ARBA" id="ARBA00004961"/>
    </source>
</evidence>
<evidence type="ECO:0000313" key="10">
    <source>
        <dbReference type="Proteomes" id="UP000324209"/>
    </source>
</evidence>
<dbReference type="Proteomes" id="UP000324209">
    <property type="component" value="Chromosome"/>
</dbReference>
<gene>
    <name evidence="7 9" type="primary">pgl</name>
    <name evidence="9" type="ORF">EXM22_08755</name>
</gene>
<dbReference type="PANTHER" id="PTHR11054:SF0">
    <property type="entry name" value="6-PHOSPHOGLUCONOLACTONASE"/>
    <property type="match status" value="1"/>
</dbReference>
<reference evidence="9 10" key="1">
    <citation type="submission" date="2019-02" db="EMBL/GenBank/DDBJ databases">
        <title>Complete Genome Sequence and Methylome Analysis of free living Spirochaetas.</title>
        <authorList>
            <person name="Fomenkov A."/>
            <person name="Dubinina G."/>
            <person name="Leshcheva N."/>
            <person name="Mikheeva N."/>
            <person name="Grabovich M."/>
            <person name="Vincze T."/>
            <person name="Roberts R.J."/>
        </authorList>
    </citation>
    <scope>NUCLEOTIDE SEQUENCE [LARGE SCALE GENOMIC DNA]</scope>
    <source>
        <strain evidence="9 10">K2</strain>
    </source>
</reference>
<dbReference type="CDD" id="cd01400">
    <property type="entry name" value="6PGL"/>
    <property type="match status" value="1"/>
</dbReference>
<name>A0A5C1QM69_9SPIO</name>
<evidence type="ECO:0000256" key="4">
    <source>
        <dbReference type="ARBA" id="ARBA00010662"/>
    </source>
</evidence>
<accession>A0A5C1QM69</accession>
<dbReference type="InterPro" id="IPR039104">
    <property type="entry name" value="6PGL"/>
</dbReference>
<dbReference type="GO" id="GO:0017057">
    <property type="term" value="F:6-phosphogluconolactonase activity"/>
    <property type="evidence" value="ECO:0007669"/>
    <property type="project" value="UniProtKB-UniRule"/>
</dbReference>
<dbReference type="NCBIfam" id="TIGR01198">
    <property type="entry name" value="pgl"/>
    <property type="match status" value="1"/>
</dbReference>
<dbReference type="InterPro" id="IPR037171">
    <property type="entry name" value="NagB/RpiA_transferase-like"/>
</dbReference>
<comment type="catalytic activity">
    <reaction evidence="1 7">
        <text>6-phospho-D-glucono-1,5-lactone + H2O = 6-phospho-D-gluconate + H(+)</text>
        <dbReference type="Rhea" id="RHEA:12556"/>
        <dbReference type="ChEBI" id="CHEBI:15377"/>
        <dbReference type="ChEBI" id="CHEBI:15378"/>
        <dbReference type="ChEBI" id="CHEBI:57955"/>
        <dbReference type="ChEBI" id="CHEBI:58759"/>
        <dbReference type="EC" id="3.1.1.31"/>
    </reaction>
</comment>
<keyword evidence="10" id="KW-1185">Reference proteome</keyword>
<dbReference type="RefSeq" id="WP_149486150.1">
    <property type="nucleotide sequence ID" value="NZ_CP036150.1"/>
</dbReference>
<evidence type="ECO:0000256" key="6">
    <source>
        <dbReference type="ARBA" id="ARBA00020337"/>
    </source>
</evidence>
<dbReference type="GO" id="GO:0005975">
    <property type="term" value="P:carbohydrate metabolic process"/>
    <property type="evidence" value="ECO:0007669"/>
    <property type="project" value="UniProtKB-UniRule"/>
</dbReference>
<evidence type="ECO:0000256" key="2">
    <source>
        <dbReference type="ARBA" id="ARBA00002681"/>
    </source>
</evidence>
<dbReference type="SUPFAM" id="SSF100950">
    <property type="entry name" value="NagB/RpiA/CoA transferase-like"/>
    <property type="match status" value="1"/>
</dbReference>
<dbReference type="PANTHER" id="PTHR11054">
    <property type="entry name" value="6-PHOSPHOGLUCONOLACTONASE"/>
    <property type="match status" value="1"/>
</dbReference>
<organism evidence="9 10">
    <name type="scientific">Oceanispirochaeta crateris</name>
    <dbReference type="NCBI Taxonomy" id="2518645"/>
    <lineage>
        <taxon>Bacteria</taxon>
        <taxon>Pseudomonadati</taxon>
        <taxon>Spirochaetota</taxon>
        <taxon>Spirochaetia</taxon>
        <taxon>Spirochaetales</taxon>
        <taxon>Spirochaetaceae</taxon>
        <taxon>Oceanispirochaeta</taxon>
    </lineage>
</organism>
<dbReference type="OrthoDB" id="9810967at2"/>